<protein>
    <recommendedName>
        <fullName evidence="4">QueT transporter family protein</fullName>
    </recommendedName>
</protein>
<evidence type="ECO:0008006" key="4">
    <source>
        <dbReference type="Google" id="ProtNLM"/>
    </source>
</evidence>
<dbReference type="KEGG" id="iag:Igag_0658"/>
<sequence>MLIGGEMDQYLVLLLVGVIVLVVDVVLLLVGRFSRILMLIGMLWLFAIGLYYGLLALGIYGVSNISFNIVGAILLLIGCNMLRHCFGGIRRWLSVVRDHIANLYMVWAILLIVVLFIVFPIYLGIDIVSKGLDKSFVWLITQPFIYLGRDIWFATGSILWILGTSLFLIEIYNLITKGEGSYTIGLSSIDIPIIDVILISTTIYGGALVAFEDIPIIPFFAWINPARALAPILGAIFGVPGALGVAIGSFIADALLGYLGISSIGGFIGSFLLAYTPYRFVKDKTFRTPRSFIEFYIWGVLISSTWYSIYISWWFDALEPIIGLPKPFIWGWLTPWTLFNNLFAIAIFTPILGLILYPIAEINSIGLNKHSSSPQEVSNINI</sequence>
<dbReference type="Proteomes" id="UP000001304">
    <property type="component" value="Chromosome"/>
</dbReference>
<dbReference type="AlphaFoldDB" id="E0SSU0"/>
<keyword evidence="1" id="KW-1133">Transmembrane helix</keyword>
<name>E0SSU0_IGNAA</name>
<feature type="transmembrane region" description="Helical" evidence="1">
    <location>
        <begin position="103"/>
        <end position="125"/>
    </location>
</feature>
<reference evidence="2 3" key="1">
    <citation type="journal article" date="2010" name="Stand. Genomic Sci.">
        <title>Complete genome sequence of Ignisphaera aggregans type strain (AQ1.S1).</title>
        <authorList>
            <person name="Goker M."/>
            <person name="Held B."/>
            <person name="Lapidus A."/>
            <person name="Nolan M."/>
            <person name="Spring S."/>
            <person name="Yasawong M."/>
            <person name="Lucas S."/>
            <person name="Glavina Del Rio T."/>
            <person name="Tice H."/>
            <person name="Cheng J.F."/>
            <person name="Goodwin L."/>
            <person name="Tapia R."/>
            <person name="Pitluck S."/>
            <person name="Liolios K."/>
            <person name="Ivanova N."/>
            <person name="Mavromatis K."/>
            <person name="Mikhailova N."/>
            <person name="Pati A."/>
            <person name="Chen A."/>
            <person name="Palaniappan K."/>
            <person name="Brambilla E."/>
            <person name="Land M."/>
            <person name="Hauser L."/>
            <person name="Chang Y.J."/>
            <person name="Jeffries C.D."/>
            <person name="Brettin T."/>
            <person name="Detter J.C."/>
            <person name="Han C."/>
            <person name="Rohde M."/>
            <person name="Sikorski J."/>
            <person name="Woyke T."/>
            <person name="Bristow J."/>
            <person name="Eisen J.A."/>
            <person name="Markowitz V."/>
            <person name="Hugenholtz P."/>
            <person name="Kyrpides N.C."/>
            <person name="Klenk H.P."/>
        </authorList>
    </citation>
    <scope>NUCLEOTIDE SEQUENCE [LARGE SCALE GENOMIC DNA]</scope>
    <source>
        <strain evidence="3">DSM 17230 / JCM 13409 / AQ1.S1</strain>
    </source>
</reference>
<keyword evidence="1" id="KW-0472">Membrane</keyword>
<keyword evidence="3" id="KW-1185">Reference proteome</keyword>
<evidence type="ECO:0000313" key="3">
    <source>
        <dbReference type="Proteomes" id="UP000001304"/>
    </source>
</evidence>
<dbReference type="EMBL" id="CP002098">
    <property type="protein sequence ID" value="ADM27490.1"/>
    <property type="molecule type" value="Genomic_DNA"/>
</dbReference>
<feature type="transmembrane region" description="Helical" evidence="1">
    <location>
        <begin position="228"/>
        <end position="251"/>
    </location>
</feature>
<gene>
    <name evidence="2" type="ordered locus">Igag_0658</name>
</gene>
<dbReference type="STRING" id="583356.Igag_0658"/>
<feature type="transmembrane region" description="Helical" evidence="1">
    <location>
        <begin position="257"/>
        <end position="275"/>
    </location>
</feature>
<feature type="transmembrane region" description="Helical" evidence="1">
    <location>
        <begin position="65"/>
        <end position="82"/>
    </location>
</feature>
<dbReference type="BioCyc" id="IAGG583356:GHAH-656-MONOMER"/>
<evidence type="ECO:0000313" key="2">
    <source>
        <dbReference type="EMBL" id="ADM27490.1"/>
    </source>
</evidence>
<evidence type="ECO:0000256" key="1">
    <source>
        <dbReference type="SAM" id="Phobius"/>
    </source>
</evidence>
<organism evidence="2 3">
    <name type="scientific">Ignisphaera aggregans (strain DSM 17230 / JCM 13409 / AQ1.S1)</name>
    <dbReference type="NCBI Taxonomy" id="583356"/>
    <lineage>
        <taxon>Archaea</taxon>
        <taxon>Thermoproteota</taxon>
        <taxon>Thermoprotei</taxon>
        <taxon>Desulfurococcales</taxon>
        <taxon>Desulfurococcaceae</taxon>
        <taxon>Ignisphaera</taxon>
    </lineage>
</organism>
<proteinExistence type="predicted"/>
<feature type="transmembrane region" description="Helical" evidence="1">
    <location>
        <begin position="151"/>
        <end position="169"/>
    </location>
</feature>
<feature type="transmembrane region" description="Helical" evidence="1">
    <location>
        <begin position="335"/>
        <end position="360"/>
    </location>
</feature>
<keyword evidence="1" id="KW-0812">Transmembrane</keyword>
<dbReference type="HOGENOM" id="CLU_722813_0_0_2"/>
<accession>E0SSU0</accession>
<feature type="transmembrane region" description="Helical" evidence="1">
    <location>
        <begin position="295"/>
        <end position="315"/>
    </location>
</feature>
<feature type="transmembrane region" description="Helical" evidence="1">
    <location>
        <begin position="37"/>
        <end position="59"/>
    </location>
</feature>
<feature type="transmembrane region" description="Helical" evidence="1">
    <location>
        <begin position="12"/>
        <end position="30"/>
    </location>
</feature>